<dbReference type="HAMAP" id="MF_00055">
    <property type="entry name" value="MEMO1"/>
    <property type="match status" value="1"/>
</dbReference>
<organism evidence="3 4">
    <name type="scientific">Desulfovibrio psychrotolerans</name>
    <dbReference type="NCBI Taxonomy" id="415242"/>
    <lineage>
        <taxon>Bacteria</taxon>
        <taxon>Pseudomonadati</taxon>
        <taxon>Thermodesulfobacteriota</taxon>
        <taxon>Desulfovibrionia</taxon>
        <taxon>Desulfovibrionales</taxon>
        <taxon>Desulfovibrionaceae</taxon>
        <taxon>Desulfovibrio</taxon>
    </lineage>
</organism>
<dbReference type="RefSeq" id="WP_174408729.1">
    <property type="nucleotide sequence ID" value="NZ_BLVP01000002.1"/>
</dbReference>
<proteinExistence type="inferred from homology"/>
<evidence type="ECO:0000313" key="3">
    <source>
        <dbReference type="EMBL" id="GFM36036.1"/>
    </source>
</evidence>
<dbReference type="AlphaFoldDB" id="A0A7J0BQN8"/>
<evidence type="ECO:0000256" key="1">
    <source>
        <dbReference type="ARBA" id="ARBA00006315"/>
    </source>
</evidence>
<comment type="similarity">
    <text evidence="1 2">Belongs to the MEMO1 family.</text>
</comment>
<protein>
    <recommendedName>
        <fullName evidence="2">MEMO1 family protein DSM19430T_07200</fullName>
    </recommendedName>
</protein>
<evidence type="ECO:0000256" key="2">
    <source>
        <dbReference type="HAMAP-Rule" id="MF_00055"/>
    </source>
</evidence>
<name>A0A7J0BQN8_9BACT</name>
<dbReference type="Gene3D" id="3.40.830.10">
    <property type="entry name" value="LigB-like"/>
    <property type="match status" value="1"/>
</dbReference>
<dbReference type="InterPro" id="IPR002737">
    <property type="entry name" value="MEMO1_fam"/>
</dbReference>
<keyword evidence="4" id="KW-1185">Reference proteome</keyword>
<dbReference type="EMBL" id="BLVP01000002">
    <property type="protein sequence ID" value="GFM36036.1"/>
    <property type="molecule type" value="Genomic_DNA"/>
</dbReference>
<reference evidence="3 4" key="1">
    <citation type="submission" date="2020-05" db="EMBL/GenBank/DDBJ databases">
        <title>Draft genome sequence of Desulfovibrio psychrotolerans JS1T.</title>
        <authorList>
            <person name="Ueno A."/>
            <person name="Tamazawa S."/>
            <person name="Tamamura S."/>
            <person name="Murakami T."/>
            <person name="Kiyama T."/>
            <person name="Inomata H."/>
            <person name="Amano Y."/>
            <person name="Miyakawa K."/>
            <person name="Tamaki H."/>
            <person name="Naganuma T."/>
            <person name="Kaneko K."/>
        </authorList>
    </citation>
    <scope>NUCLEOTIDE SEQUENCE [LARGE SCALE GENOMIC DNA]</scope>
    <source>
        <strain evidence="3 4">JS1</strain>
    </source>
</reference>
<dbReference type="Pfam" id="PF01875">
    <property type="entry name" value="Memo"/>
    <property type="match status" value="1"/>
</dbReference>
<evidence type="ECO:0000313" key="4">
    <source>
        <dbReference type="Proteomes" id="UP000503820"/>
    </source>
</evidence>
<gene>
    <name evidence="3" type="ORF">DSM19430T_07200</name>
</gene>
<sequence length="278" mass="29376">MSQGLSVARRPVVAGQFYTANPSELRGQVLAYLTAGEPAEARHTLLAMVPHAGYVYSGIVAGKTLGRANLGEIVVMLGPNHTGRGLPVAVWPGGEWHTPLGAVAVDTAFVSRLVKTDPVFALDTAAHVHEHSLEVVLPFLQECRPGLRIVPVAVASPSPEVLARCGAALARCIREMPEGAVSMVVSTDMSHYVPHEEARRLDHLALSMVRSLDPEGLYETVRAHGISMCGLFPMTAALVACRLLGAVRAELVDYATSGETSGDMERVVGYAGAIVSAP</sequence>
<dbReference type="PANTHER" id="PTHR11060:SF0">
    <property type="entry name" value="PROTEIN MEMO1"/>
    <property type="match status" value="1"/>
</dbReference>
<accession>A0A7J0BQN8</accession>
<dbReference type="PANTHER" id="PTHR11060">
    <property type="entry name" value="PROTEIN MEMO1"/>
    <property type="match status" value="1"/>
</dbReference>
<dbReference type="CDD" id="cd07361">
    <property type="entry name" value="MEMO_like"/>
    <property type="match status" value="1"/>
</dbReference>
<comment type="caution">
    <text evidence="3">The sequence shown here is derived from an EMBL/GenBank/DDBJ whole genome shotgun (WGS) entry which is preliminary data.</text>
</comment>
<dbReference type="Proteomes" id="UP000503820">
    <property type="component" value="Unassembled WGS sequence"/>
</dbReference>
<dbReference type="NCBIfam" id="TIGR04336">
    <property type="entry name" value="AmmeMemoSam_B"/>
    <property type="match status" value="1"/>
</dbReference>